<gene>
    <name evidence="2" type="ORF">GCK72_015700</name>
</gene>
<dbReference type="Proteomes" id="UP000483820">
    <property type="component" value="Chromosome IV"/>
</dbReference>
<evidence type="ECO:0000313" key="2">
    <source>
        <dbReference type="EMBL" id="KAF1759239.1"/>
    </source>
</evidence>
<reference evidence="2 3" key="1">
    <citation type="submission" date="2019-12" db="EMBL/GenBank/DDBJ databases">
        <title>Chromosome-level assembly of the Caenorhabditis remanei genome.</title>
        <authorList>
            <person name="Teterina A.A."/>
            <person name="Willis J.H."/>
            <person name="Phillips P.C."/>
        </authorList>
    </citation>
    <scope>NUCLEOTIDE SEQUENCE [LARGE SCALE GENOMIC DNA]</scope>
    <source>
        <strain evidence="2 3">PX506</strain>
        <tissue evidence="2">Whole organism</tissue>
    </source>
</reference>
<dbReference type="EMBL" id="WUAV01000004">
    <property type="protein sequence ID" value="KAF1759239.1"/>
    <property type="molecule type" value="Genomic_DNA"/>
</dbReference>
<organism evidence="2 3">
    <name type="scientific">Caenorhabditis remanei</name>
    <name type="common">Caenorhabditis vulgaris</name>
    <dbReference type="NCBI Taxonomy" id="31234"/>
    <lineage>
        <taxon>Eukaryota</taxon>
        <taxon>Metazoa</taxon>
        <taxon>Ecdysozoa</taxon>
        <taxon>Nematoda</taxon>
        <taxon>Chromadorea</taxon>
        <taxon>Rhabditida</taxon>
        <taxon>Rhabditina</taxon>
        <taxon>Rhabditomorpha</taxon>
        <taxon>Rhabditoidea</taxon>
        <taxon>Rhabditidae</taxon>
        <taxon>Peloderinae</taxon>
        <taxon>Caenorhabditis</taxon>
    </lineage>
</organism>
<protein>
    <submittedName>
        <fullName evidence="2">Uncharacterized protein</fullName>
    </submittedName>
</protein>
<sequence length="196" mass="22586">MATAYPDAKDSKIVDMDKKADGMNGKFMDSEEKMKTVIVKKFEGSRKNWRKEAVKLERHVSKDVFADSDDEKDSGSKISEEKDSEEVRKAQEHLKNMNIQFMDEIFRVAATFKSTKDRIEMIKKLGDEYYKDEKIRHAPQPLRFPATSFTGEVLSRHVQNTCINLMPSLNNSVVDLKKRKGDTINCNEAKMPKTEE</sequence>
<comment type="caution">
    <text evidence="2">The sequence shown here is derived from an EMBL/GenBank/DDBJ whole genome shotgun (WGS) entry which is preliminary data.</text>
</comment>
<feature type="region of interest" description="Disordered" evidence="1">
    <location>
        <begin position="65"/>
        <end position="89"/>
    </location>
</feature>
<evidence type="ECO:0000256" key="1">
    <source>
        <dbReference type="SAM" id="MobiDB-lite"/>
    </source>
</evidence>
<name>A0A6A5GXD0_CAERE</name>
<dbReference type="CTD" id="9817211"/>
<dbReference type="KEGG" id="crq:GCK72_015700"/>
<dbReference type="GeneID" id="9817211"/>
<accession>A0A6A5GXD0</accession>
<evidence type="ECO:0000313" key="3">
    <source>
        <dbReference type="Proteomes" id="UP000483820"/>
    </source>
</evidence>
<dbReference type="RefSeq" id="XP_053585845.1">
    <property type="nucleotide sequence ID" value="XM_053731073.1"/>
</dbReference>
<proteinExistence type="predicted"/>
<feature type="compositionally biased region" description="Basic and acidic residues" evidence="1">
    <location>
        <begin position="73"/>
        <end position="89"/>
    </location>
</feature>
<dbReference type="AlphaFoldDB" id="A0A6A5GXD0"/>